<protein>
    <submittedName>
        <fullName evidence="3">Uncharacterized protein</fullName>
    </submittedName>
</protein>
<accession>A0AAU8B4W5</accession>
<evidence type="ECO:0000256" key="1">
    <source>
        <dbReference type="SAM" id="MobiDB-lite"/>
    </source>
</evidence>
<reference evidence="3" key="1">
    <citation type="submission" date="2024-03" db="EMBL/GenBank/DDBJ databases">
        <title>Diverse circular DNA viruses in blood, oral, and fecal samples of captive lemurs.</title>
        <authorList>
            <person name="Paietta E.N."/>
            <person name="Kraberger S."/>
            <person name="Lund M.C."/>
            <person name="Custer J.M."/>
            <person name="Vargas K.M."/>
            <person name="Ehmke E.E."/>
            <person name="Yoder A.D."/>
            <person name="Varsani A."/>
        </authorList>
    </citation>
    <scope>NUCLEOTIDE SEQUENCE</scope>
    <source>
        <strain evidence="2">Duke_27FF_2203</strain>
        <strain evidence="3">Duke_27FS_21</strain>
    </source>
</reference>
<feature type="region of interest" description="Disordered" evidence="1">
    <location>
        <begin position="1"/>
        <end position="24"/>
    </location>
</feature>
<feature type="compositionally biased region" description="Basic residues" evidence="1">
    <location>
        <begin position="1"/>
        <end position="13"/>
    </location>
</feature>
<organism evidence="3">
    <name type="scientific">Dulem virus 79</name>
    <dbReference type="NCBI Taxonomy" id="3145790"/>
    <lineage>
        <taxon>Viruses</taxon>
        <taxon>Monodnaviria</taxon>
        <taxon>Sangervirae</taxon>
        <taxon>Phixviricota</taxon>
        <taxon>Malgrandaviricetes</taxon>
        <taxon>Petitvirales</taxon>
        <taxon>Microviridae</taxon>
        <taxon>Microvirus</taxon>
    </lineage>
</organism>
<proteinExistence type="predicted"/>
<sequence length="149" mass="17577">MAHKNRAKDRRIQRGVSRIHDPTREHPLFATRSVRLDDYKRTRLNLPYNPLLGLREVEDRRTIPHEIRQDVFRHTDGTPARIIQRPSRKRTLPWLHADMHDTFRQPGRVSVCVRRKARKRVLFALQKTGRGSGAKKTARWSAASFIRCK</sequence>
<dbReference type="EMBL" id="PP511787">
    <property type="protein sequence ID" value="XCD07357.1"/>
    <property type="molecule type" value="Genomic_DNA"/>
</dbReference>
<dbReference type="EMBL" id="PP511782">
    <property type="protein sequence ID" value="XCD07318.1"/>
    <property type="molecule type" value="Genomic_DNA"/>
</dbReference>
<evidence type="ECO:0000313" key="2">
    <source>
        <dbReference type="EMBL" id="XCD07318.1"/>
    </source>
</evidence>
<evidence type="ECO:0000313" key="3">
    <source>
        <dbReference type="EMBL" id="XCD07357.1"/>
    </source>
</evidence>
<name>A0AAU8B4W5_9VIRU</name>